<evidence type="ECO:0000256" key="1">
    <source>
        <dbReference type="SAM" id="MobiDB-lite"/>
    </source>
</evidence>
<dbReference type="Proteomes" id="UP001187192">
    <property type="component" value="Unassembled WGS sequence"/>
</dbReference>
<proteinExistence type="predicted"/>
<evidence type="ECO:0000313" key="3">
    <source>
        <dbReference type="Proteomes" id="UP001187192"/>
    </source>
</evidence>
<name>A0AA88A1I1_FICCA</name>
<feature type="compositionally biased region" description="Basic residues" evidence="1">
    <location>
        <begin position="68"/>
        <end position="81"/>
    </location>
</feature>
<gene>
    <name evidence="2" type="ORF">TIFTF001_011954</name>
</gene>
<protein>
    <submittedName>
        <fullName evidence="2">Uncharacterized protein</fullName>
    </submittedName>
</protein>
<sequence length="89" mass="9448">MQIWFEGGGSLCRHQWGDWLVARVRNEGTNLVHRVGVGFVGIGGGRRSGWEREGIFIDVGAGGAGACHPHRGKGRALHRSRGGGCSSPV</sequence>
<reference evidence="2" key="1">
    <citation type="submission" date="2023-07" db="EMBL/GenBank/DDBJ databases">
        <title>draft genome sequence of fig (Ficus carica).</title>
        <authorList>
            <person name="Takahashi T."/>
            <person name="Nishimura K."/>
        </authorList>
    </citation>
    <scope>NUCLEOTIDE SEQUENCE</scope>
</reference>
<keyword evidence="3" id="KW-1185">Reference proteome</keyword>
<dbReference type="AlphaFoldDB" id="A0AA88A1I1"/>
<comment type="caution">
    <text evidence="2">The sequence shown here is derived from an EMBL/GenBank/DDBJ whole genome shotgun (WGS) entry which is preliminary data.</text>
</comment>
<organism evidence="2 3">
    <name type="scientific">Ficus carica</name>
    <name type="common">Common fig</name>
    <dbReference type="NCBI Taxonomy" id="3494"/>
    <lineage>
        <taxon>Eukaryota</taxon>
        <taxon>Viridiplantae</taxon>
        <taxon>Streptophyta</taxon>
        <taxon>Embryophyta</taxon>
        <taxon>Tracheophyta</taxon>
        <taxon>Spermatophyta</taxon>
        <taxon>Magnoliopsida</taxon>
        <taxon>eudicotyledons</taxon>
        <taxon>Gunneridae</taxon>
        <taxon>Pentapetalae</taxon>
        <taxon>rosids</taxon>
        <taxon>fabids</taxon>
        <taxon>Rosales</taxon>
        <taxon>Moraceae</taxon>
        <taxon>Ficeae</taxon>
        <taxon>Ficus</taxon>
    </lineage>
</organism>
<evidence type="ECO:0000313" key="2">
    <source>
        <dbReference type="EMBL" id="GMN42742.1"/>
    </source>
</evidence>
<dbReference type="EMBL" id="BTGU01000015">
    <property type="protein sequence ID" value="GMN42742.1"/>
    <property type="molecule type" value="Genomic_DNA"/>
</dbReference>
<accession>A0AA88A1I1</accession>
<feature type="region of interest" description="Disordered" evidence="1">
    <location>
        <begin position="68"/>
        <end position="89"/>
    </location>
</feature>